<sequence>METLIHQKCLPTHFLQNSSSFVLKSKTLSKLYSFQTKPSEFGSIFAPPHVVKCVKANTNSGPWKKMLESLPRIATHDDLKVELQNASMVVPVEVTERRSMFLSNIDQSVNIYCGAIGFFSAIPNFPPDLIAKKLEFGLKRLLAEHYDFLAGRLKWDSKQGRLEIDCNLAGVGFITASSKLSLEEVGDLQSPNTAFEQLAPQNWNELWPKDQPLFIMQVTAFKCGGVSVAAVYNHTTLDGYGCMIFLEHLASMTADSPDLPYPPVNNRHLLDARTPPHVTEKHVEFIDLGRIAYASTPSVFISKADNLERKNLLLTAEDIEKLKKQATVSACISDTKGNKFASSVITSFNVVAAHTWRCMALLRSNKEESETPSTFLFPVNIRARLRPRFPPSYTGNALVNGYGMATYKEIAKKPFAYLVEKIAAGAKRVKDKYIRSVIDWRELHNGYVFGDVMITSWWKLPFIDLKCPWGKPLSIVPIAHQWSNLVILMPDNREVESKGVNVLVEVQNASMVVPLDVTERRSMFLSNIDQSVSNIYCGGILFFSSNPNFPPDLITKKLECGLKRLLAEHYDFLAGRLKWDSKQGRFEIDCNLAGAVYNHKAFDGIGCMVFMEHLASMSADSPDLPYPPTNTRHLLDARTPSCVTQKHVELIDLGSTLHASTPSIFISKTDNLQRKNLLLTAEDIENLKKQAMVSTCISDTKEDKFDSGVITSFNVVAAHTWRCMASLKSNKENSEKPSTFLFPVNIRARLRPRLPPSYIGNTLVNGYGMAMYKEIAEKPYAYLVGKIAEGAKRVKDEYIRSLIDWRELHNGYVHGDVMLTSWWKIPFTDLKFPWGKPLNICPIAHQWSNLMILMQDNREVENKGVNIYVSLPKEDMEKFQNLFYELLL</sequence>
<dbReference type="AlphaFoldDB" id="A0A4Y7JXV6"/>
<dbReference type="PANTHER" id="PTHR31642:SF189">
    <property type="entry name" value="ACYLTRANSFERASE GLAUCE"/>
    <property type="match status" value="1"/>
</dbReference>
<evidence type="ECO:0000313" key="2">
    <source>
        <dbReference type="EMBL" id="RZC64545.1"/>
    </source>
</evidence>
<name>A0A4Y7JXV6_PAPSO</name>
<protein>
    <submittedName>
        <fullName evidence="2">Uncharacterized protein</fullName>
    </submittedName>
</protein>
<evidence type="ECO:0000313" key="3">
    <source>
        <dbReference type="Proteomes" id="UP000316621"/>
    </source>
</evidence>
<dbReference type="GO" id="GO:0016747">
    <property type="term" value="F:acyltransferase activity, transferring groups other than amino-acyl groups"/>
    <property type="evidence" value="ECO:0007669"/>
    <property type="project" value="TreeGrafter"/>
</dbReference>
<evidence type="ECO:0000256" key="1">
    <source>
        <dbReference type="ARBA" id="ARBA00009861"/>
    </source>
</evidence>
<proteinExistence type="inferred from homology"/>
<dbReference type="EMBL" id="CM010720">
    <property type="protein sequence ID" value="RZC64545.1"/>
    <property type="molecule type" value="Genomic_DNA"/>
</dbReference>
<dbReference type="Gramene" id="RZC64545">
    <property type="protein sequence ID" value="RZC64545"/>
    <property type="gene ID" value="C5167_008234"/>
</dbReference>
<accession>A0A4Y7JXV6</accession>
<dbReference type="InterPro" id="IPR023213">
    <property type="entry name" value="CAT-like_dom_sf"/>
</dbReference>
<dbReference type="Gene3D" id="3.30.559.10">
    <property type="entry name" value="Chloramphenicol acetyltransferase-like domain"/>
    <property type="match status" value="4"/>
</dbReference>
<dbReference type="STRING" id="3469.A0A4Y7JXV6"/>
<dbReference type="Pfam" id="PF02458">
    <property type="entry name" value="Transferase"/>
    <property type="match status" value="2"/>
</dbReference>
<dbReference type="Proteomes" id="UP000316621">
    <property type="component" value="Chromosome 6"/>
</dbReference>
<comment type="similarity">
    <text evidence="1">Belongs to the plant acyltransferase family.</text>
</comment>
<dbReference type="InterPro" id="IPR050317">
    <property type="entry name" value="Plant_Fungal_Acyltransferase"/>
</dbReference>
<reference evidence="2 3" key="1">
    <citation type="journal article" date="2018" name="Science">
        <title>The opium poppy genome and morphinan production.</title>
        <authorList>
            <person name="Guo L."/>
            <person name="Winzer T."/>
            <person name="Yang X."/>
            <person name="Li Y."/>
            <person name="Ning Z."/>
            <person name="He Z."/>
            <person name="Teodor R."/>
            <person name="Lu Y."/>
            <person name="Bowser T.A."/>
            <person name="Graham I.A."/>
            <person name="Ye K."/>
        </authorList>
    </citation>
    <scope>NUCLEOTIDE SEQUENCE [LARGE SCALE GENOMIC DNA]</scope>
    <source>
        <strain evidence="3">cv. HN1</strain>
        <tissue evidence="2">Leaves</tissue>
    </source>
</reference>
<dbReference type="PANTHER" id="PTHR31642">
    <property type="entry name" value="TRICHOTHECENE 3-O-ACETYLTRANSFERASE"/>
    <property type="match status" value="1"/>
</dbReference>
<organism evidence="2 3">
    <name type="scientific">Papaver somniferum</name>
    <name type="common">Opium poppy</name>
    <dbReference type="NCBI Taxonomy" id="3469"/>
    <lineage>
        <taxon>Eukaryota</taxon>
        <taxon>Viridiplantae</taxon>
        <taxon>Streptophyta</taxon>
        <taxon>Embryophyta</taxon>
        <taxon>Tracheophyta</taxon>
        <taxon>Spermatophyta</taxon>
        <taxon>Magnoliopsida</taxon>
        <taxon>Ranunculales</taxon>
        <taxon>Papaveraceae</taxon>
        <taxon>Papaveroideae</taxon>
        <taxon>Papaver</taxon>
    </lineage>
</organism>
<gene>
    <name evidence="2" type="ORF">C5167_008234</name>
</gene>
<keyword evidence="3" id="KW-1185">Reference proteome</keyword>